<evidence type="ECO:0000313" key="7">
    <source>
        <dbReference type="EMBL" id="NJI03334.1"/>
    </source>
</evidence>
<dbReference type="NCBIfam" id="TIGR00231">
    <property type="entry name" value="small_GTP"/>
    <property type="match status" value="1"/>
</dbReference>
<gene>
    <name evidence="7" type="ORF">GLV84_10890</name>
</gene>
<dbReference type="PANTHER" id="PTHR10465:SF0">
    <property type="entry name" value="SARCALUMENIN"/>
    <property type="match status" value="1"/>
</dbReference>
<proteinExistence type="predicted"/>
<dbReference type="PANTHER" id="PTHR10465">
    <property type="entry name" value="TRANSMEMBRANE GTPASE FZO1"/>
    <property type="match status" value="1"/>
</dbReference>
<dbReference type="RefSeq" id="WP_167697145.1">
    <property type="nucleotide sequence ID" value="NZ_WMFL01000083.1"/>
</dbReference>
<dbReference type="GO" id="GO:0003924">
    <property type="term" value="F:GTPase activity"/>
    <property type="evidence" value="ECO:0007669"/>
    <property type="project" value="InterPro"/>
</dbReference>
<reference evidence="7" key="1">
    <citation type="submission" date="2019-11" db="EMBL/GenBank/DDBJ databases">
        <title>Whole genome comparisons of Staphylococcus agnetis isolates from cattle and chickens.</title>
        <authorList>
            <person name="Rhoads D."/>
            <person name="Shwani A."/>
            <person name="Adkins P."/>
            <person name="Calcutt M."/>
            <person name="Middleton J."/>
        </authorList>
    </citation>
    <scope>NUCLEOTIDE SEQUENCE</scope>
    <source>
        <strain evidence="7">1387</strain>
    </source>
</reference>
<protein>
    <submittedName>
        <fullName evidence="7">GTP-binding protein</fullName>
    </submittedName>
</protein>
<evidence type="ECO:0000259" key="6">
    <source>
        <dbReference type="Pfam" id="PF00350"/>
    </source>
</evidence>
<dbReference type="Pfam" id="PF00350">
    <property type="entry name" value="Dynamin_N"/>
    <property type="match status" value="2"/>
</dbReference>
<organism evidence="7 8">
    <name type="scientific">Staphylococcus agnetis</name>
    <dbReference type="NCBI Taxonomy" id="985762"/>
    <lineage>
        <taxon>Bacteria</taxon>
        <taxon>Bacillati</taxon>
        <taxon>Bacillota</taxon>
        <taxon>Bacilli</taxon>
        <taxon>Bacillales</taxon>
        <taxon>Staphylococcaceae</taxon>
        <taxon>Staphylococcus</taxon>
    </lineage>
</organism>
<dbReference type="Proteomes" id="UP000646308">
    <property type="component" value="Unassembled WGS sequence"/>
</dbReference>
<dbReference type="InterPro" id="IPR005225">
    <property type="entry name" value="Small_GTP-bd"/>
</dbReference>
<dbReference type="CDD" id="cd09912">
    <property type="entry name" value="DLP_2"/>
    <property type="match status" value="1"/>
</dbReference>
<evidence type="ECO:0000256" key="4">
    <source>
        <dbReference type="ARBA" id="ARBA00023134"/>
    </source>
</evidence>
<sequence length="1153" mass="133527">MHNQAQLDILYKLKKEVEKSNHTSFVHTINQMIKKVYLDHYTMTFVGHFSAGKSTVINRLIGQDILPSSPVPTTSNTALVTVSETSGITANIEGQSYTILDSYDDVKQMNRENYNVESIDIRFKSHEFRQGFTFQDTPGVDSNVQSHSASTESFLYTSNMVFYTVDYNHVQSALNFQFLKRLNHANIPVVFVINQIDKHVDSEIPFETFKSRVEASLKEWDIQLEATFYITKFSHEANEFEALKSFIRQQDENREPVKDYVNRMVDFITQHQSDYLEQKMNDILSQLNIEVDQFDHAYDTFKQNQAVQEESARLSNKSTLKTDLYNNRKHILDNAYVMTHDMREHIRHYLESNAKDFKVGGWFNKQKKLEEIRQSRLNTLMDALQNKVTQDIAKPMREDMSYLTRFIHDQDLNHQIVNQNFDIPVDLITDLYQTQIQISNQYVLTFSENLMKQIRQYVLKSSEPLDTRIVSSIDIIEETNTNNEDANLYSQYVELRALKASLDTKNYQHYYIHLDDSLDKLIDRTPINYEPQTINQNAQVDISQASKDQKHHVSQLEKIKSSLETLQELPLFQTTKNNIDDTLTRMDQHIIKIGVFGTFSAGKSSLINALLGDQYLVSSPNPTTAATTEISYGHNNAITFKSKSTLLSEINDVTEVAGYTFSSIEAFLKEDKTKLKANIDKNRLAFIHAVEQNYDLYSRLTKDSLTMAIAQDDIKKWSAEDQYATFVKTVHLQLPLEWLKDKIIIDSLGLHSNNQRHTNETEKILTTSDLIIYVSYFNHSFTDNDKAFIQHMKEMNQLMENQAFKMVVNATDLAETDEDRYAVMNYVQSALNEVGMTPEVFGVSSRNALIHGDAGLEKLKARVDDFAQVESKEVLESQMNHQLLYIYDALNAMVLDFEKDSTKRTHQHERLKTIRSPHVFDAQILSTTAQQAENEISDQLYHLHERLKIQLLDDIKAVFNGQMTNTDDFKQEKLAASKRYLDHVHQKLYLEQTLIVERLKRCFIDHFEHQCIPTLKALQELHVLVQPKLTFQLDQLETPYLKLDLDTFVASLPKSLTKKKIIQAQGQKEIQEAIKEKTLQHIQTPIEHLKKALHERNQLLIQQGKSLLNELEQVAQSEIDQVISYRIDNQLVAQIKQILPKLQNTLEIEDSHE</sequence>
<evidence type="ECO:0000313" key="8">
    <source>
        <dbReference type="Proteomes" id="UP000646308"/>
    </source>
</evidence>
<evidence type="ECO:0000256" key="5">
    <source>
        <dbReference type="ARBA" id="ARBA00023136"/>
    </source>
</evidence>
<comment type="caution">
    <text evidence="7">The sequence shown here is derived from an EMBL/GenBank/DDBJ whole genome shotgun (WGS) entry which is preliminary data.</text>
</comment>
<dbReference type="SUPFAM" id="SSF52540">
    <property type="entry name" value="P-loop containing nucleoside triphosphate hydrolases"/>
    <property type="match status" value="2"/>
</dbReference>
<dbReference type="InterPro" id="IPR027417">
    <property type="entry name" value="P-loop_NTPase"/>
</dbReference>
<keyword evidence="4" id="KW-0342">GTP-binding</keyword>
<dbReference type="InterPro" id="IPR027094">
    <property type="entry name" value="Mitofusin_fam"/>
</dbReference>
<keyword evidence="5" id="KW-0472">Membrane</keyword>
<keyword evidence="2" id="KW-0547">Nucleotide-binding</keyword>
<dbReference type="EMBL" id="WMFL01000083">
    <property type="protein sequence ID" value="NJI03334.1"/>
    <property type="molecule type" value="Genomic_DNA"/>
</dbReference>
<evidence type="ECO:0000256" key="2">
    <source>
        <dbReference type="ARBA" id="ARBA00022741"/>
    </source>
</evidence>
<evidence type="ECO:0000256" key="1">
    <source>
        <dbReference type="ARBA" id="ARBA00004370"/>
    </source>
</evidence>
<dbReference type="GO" id="GO:0016020">
    <property type="term" value="C:membrane"/>
    <property type="evidence" value="ECO:0007669"/>
    <property type="project" value="UniProtKB-SubCell"/>
</dbReference>
<accession>A0AAW9YUV2</accession>
<feature type="domain" description="Dynamin N-terminal" evidence="6">
    <location>
        <begin position="45"/>
        <end position="195"/>
    </location>
</feature>
<dbReference type="AlphaFoldDB" id="A0AAW9YUV2"/>
<evidence type="ECO:0000256" key="3">
    <source>
        <dbReference type="ARBA" id="ARBA00022801"/>
    </source>
</evidence>
<name>A0AAW9YUV2_9STAP</name>
<dbReference type="InterPro" id="IPR045063">
    <property type="entry name" value="Dynamin_N"/>
</dbReference>
<keyword evidence="3" id="KW-0378">Hydrolase</keyword>
<dbReference type="Gene3D" id="3.40.50.300">
    <property type="entry name" value="P-loop containing nucleotide triphosphate hydrolases"/>
    <property type="match status" value="2"/>
</dbReference>
<dbReference type="GO" id="GO:0005525">
    <property type="term" value="F:GTP binding"/>
    <property type="evidence" value="ECO:0007669"/>
    <property type="project" value="UniProtKB-KW"/>
</dbReference>
<feature type="domain" description="Dynamin N-terminal" evidence="6">
    <location>
        <begin position="593"/>
        <end position="798"/>
    </location>
</feature>
<comment type="subcellular location">
    <subcellularLocation>
        <location evidence="1">Membrane</location>
    </subcellularLocation>
</comment>